<proteinExistence type="predicted"/>
<dbReference type="AlphaFoldDB" id="I4Z593"/>
<evidence type="ECO:0000259" key="1">
    <source>
        <dbReference type="Pfam" id="PF18753"/>
    </source>
</evidence>
<dbReference type="InterPro" id="IPR041180">
    <property type="entry name" value="Nmad2"/>
</dbReference>
<evidence type="ECO:0000313" key="3">
    <source>
        <dbReference type="Proteomes" id="UP000053899"/>
    </source>
</evidence>
<gene>
    <name evidence="2" type="ORF">LepocDRAFT_00001130</name>
</gene>
<dbReference type="EMBL" id="JH660688">
    <property type="protein sequence ID" value="EIM31385.1"/>
    <property type="molecule type" value="Genomic_DNA"/>
</dbReference>
<keyword evidence="3" id="KW-1185">Reference proteome</keyword>
<reference evidence="2 3" key="1">
    <citation type="submission" date="2012-04" db="EMBL/GenBank/DDBJ databases">
        <title>Improved High-Quality Draft sequence of Leptothrix ochracea L12.</title>
        <authorList>
            <consortium name="US DOE Joint Genome Institute"/>
            <person name="Lucas S."/>
            <person name="Han J."/>
            <person name="Lapidus A."/>
            <person name="Cheng J.-F."/>
            <person name="Goodwin L."/>
            <person name="Pitluck S."/>
            <person name="Peters L."/>
            <person name="Zeytun A."/>
            <person name="Detter J.C."/>
            <person name="Han C."/>
            <person name="Tapia R."/>
            <person name="Land M."/>
            <person name="Hauser L."/>
            <person name="Kyrpides N."/>
            <person name="Ivanova N."/>
            <person name="Pagani I."/>
            <person name="Stepanauskas R."/>
            <person name="Masland D."/>
            <person name="Poulton N."/>
            <person name="Emerson D."/>
            <person name="Fleming E."/>
            <person name="Woyke T."/>
        </authorList>
    </citation>
    <scope>NUCLEOTIDE SEQUENCE [LARGE SCALE GENOMIC DNA]</scope>
    <source>
        <strain evidence="2 3">L12</strain>
    </source>
</reference>
<feature type="domain" description="Nucleotide modification associated" evidence="1">
    <location>
        <begin position="34"/>
        <end position="187"/>
    </location>
</feature>
<name>I4Z593_9BURK</name>
<protein>
    <recommendedName>
        <fullName evidence="1">Nucleotide modification associated domain-containing protein</fullName>
    </recommendedName>
</protein>
<dbReference type="Pfam" id="PF18753">
    <property type="entry name" value="Nmad2"/>
    <property type="match status" value="1"/>
</dbReference>
<organism evidence="2 3">
    <name type="scientific">Leptothrix ochracea L12</name>
    <dbReference type="NCBI Taxonomy" id="735332"/>
    <lineage>
        <taxon>Bacteria</taxon>
        <taxon>Pseudomonadati</taxon>
        <taxon>Pseudomonadota</taxon>
        <taxon>Betaproteobacteria</taxon>
        <taxon>Burkholderiales</taxon>
        <taxon>Sphaerotilaceae</taxon>
        <taxon>Leptothrix</taxon>
    </lineage>
</organism>
<dbReference type="Proteomes" id="UP000053899">
    <property type="component" value="Unassembled WGS sequence"/>
</dbReference>
<dbReference type="HOGENOM" id="CLU_108029_0_0_4"/>
<accession>I4Z593</accession>
<evidence type="ECO:0000313" key="2">
    <source>
        <dbReference type="EMBL" id="EIM31385.1"/>
    </source>
</evidence>
<sequence length="255" mass="28212">MSAATPQKPINGSIHCFFNPEGDHTMSAGHTMGYKMTHDNGFAPNPFHGYLTLATCKPALRRNRGKGEWVAGFASQALCHSAREQGVAIPYMGLIYLMEITEEPIPTGAYFNDTRFAAKKPKPDSPKAIERCGDNIYEPLGDGRFHQLLNDFHFDEPQTPVEHSHMQHDLSGERVLVSSHFWYFGRKCWVPKGGWDRLLGDVHLSEARTFWCPDNFASKVSVQLALDGIRAGILGDPCLWEGDAAGRSGGCQSSC</sequence>